<protein>
    <recommendedName>
        <fullName evidence="4">Type I restriction modification DNA specificity domain-containing protein</fullName>
    </recommendedName>
</protein>
<evidence type="ECO:0000256" key="1">
    <source>
        <dbReference type="ARBA" id="ARBA00010923"/>
    </source>
</evidence>
<dbReference type="InterPro" id="IPR044946">
    <property type="entry name" value="Restrct_endonuc_typeI_TRD_sf"/>
</dbReference>
<dbReference type="Gene3D" id="3.90.220.20">
    <property type="entry name" value="DNA methylase specificity domains"/>
    <property type="match status" value="1"/>
</dbReference>
<evidence type="ECO:0000313" key="5">
    <source>
        <dbReference type="EMBL" id="KKL11551.1"/>
    </source>
</evidence>
<name>A0A0F9D171_9ZZZZ</name>
<comment type="caution">
    <text evidence="5">The sequence shown here is derived from an EMBL/GenBank/DDBJ whole genome shotgun (WGS) entry which is preliminary data.</text>
</comment>
<dbReference type="GO" id="GO:0009307">
    <property type="term" value="P:DNA restriction-modification system"/>
    <property type="evidence" value="ECO:0007669"/>
    <property type="project" value="UniProtKB-KW"/>
</dbReference>
<dbReference type="Pfam" id="PF01420">
    <property type="entry name" value="Methylase_S"/>
    <property type="match status" value="1"/>
</dbReference>
<dbReference type="PANTHER" id="PTHR30408">
    <property type="entry name" value="TYPE-1 RESTRICTION ENZYME ECOKI SPECIFICITY PROTEIN"/>
    <property type="match status" value="1"/>
</dbReference>
<keyword evidence="3" id="KW-0238">DNA-binding</keyword>
<feature type="non-terminal residue" evidence="5">
    <location>
        <position position="1"/>
    </location>
</feature>
<dbReference type="InterPro" id="IPR000055">
    <property type="entry name" value="Restrct_endonuc_typeI_TRD"/>
</dbReference>
<keyword evidence="2" id="KW-0680">Restriction system</keyword>
<comment type="similarity">
    <text evidence="1">Belongs to the type-I restriction system S methylase family.</text>
</comment>
<sequence length="91" mass="10874">YYFQSHFPRTFLVNEMDIVTRASLSQELLKRLPILLPPIQEQKEIAEYLDYQTQQIDFTIVKEKQKIDLLKEYRQSLISEVVTGKIDVRKN</sequence>
<gene>
    <name evidence="5" type="ORF">LCGC14_2544680</name>
</gene>
<dbReference type="InterPro" id="IPR052021">
    <property type="entry name" value="Type-I_RS_S_subunit"/>
</dbReference>
<dbReference type="PANTHER" id="PTHR30408:SF12">
    <property type="entry name" value="TYPE I RESTRICTION ENZYME MJAVIII SPECIFICITY SUBUNIT"/>
    <property type="match status" value="1"/>
</dbReference>
<proteinExistence type="inferred from homology"/>
<evidence type="ECO:0000256" key="2">
    <source>
        <dbReference type="ARBA" id="ARBA00022747"/>
    </source>
</evidence>
<accession>A0A0F9D171</accession>
<dbReference type="AlphaFoldDB" id="A0A0F9D171"/>
<evidence type="ECO:0000256" key="3">
    <source>
        <dbReference type="ARBA" id="ARBA00023125"/>
    </source>
</evidence>
<dbReference type="EMBL" id="LAZR01041605">
    <property type="protein sequence ID" value="KKL11551.1"/>
    <property type="molecule type" value="Genomic_DNA"/>
</dbReference>
<dbReference type="SUPFAM" id="SSF116734">
    <property type="entry name" value="DNA methylase specificity domain"/>
    <property type="match status" value="1"/>
</dbReference>
<feature type="domain" description="Type I restriction modification DNA specificity" evidence="4">
    <location>
        <begin position="19"/>
        <end position="67"/>
    </location>
</feature>
<evidence type="ECO:0000259" key="4">
    <source>
        <dbReference type="Pfam" id="PF01420"/>
    </source>
</evidence>
<organism evidence="5">
    <name type="scientific">marine sediment metagenome</name>
    <dbReference type="NCBI Taxonomy" id="412755"/>
    <lineage>
        <taxon>unclassified sequences</taxon>
        <taxon>metagenomes</taxon>
        <taxon>ecological metagenomes</taxon>
    </lineage>
</organism>
<dbReference type="GO" id="GO:0003677">
    <property type="term" value="F:DNA binding"/>
    <property type="evidence" value="ECO:0007669"/>
    <property type="project" value="UniProtKB-KW"/>
</dbReference>
<dbReference type="Gene3D" id="1.10.287.1120">
    <property type="entry name" value="Bipartite methylase S protein"/>
    <property type="match status" value="1"/>
</dbReference>
<reference evidence="5" key="1">
    <citation type="journal article" date="2015" name="Nature">
        <title>Complex archaea that bridge the gap between prokaryotes and eukaryotes.</title>
        <authorList>
            <person name="Spang A."/>
            <person name="Saw J.H."/>
            <person name="Jorgensen S.L."/>
            <person name="Zaremba-Niedzwiedzka K."/>
            <person name="Martijn J."/>
            <person name="Lind A.E."/>
            <person name="van Eijk R."/>
            <person name="Schleper C."/>
            <person name="Guy L."/>
            <person name="Ettema T.J."/>
        </authorList>
    </citation>
    <scope>NUCLEOTIDE SEQUENCE</scope>
</reference>